<evidence type="ECO:0000313" key="1">
    <source>
        <dbReference type="EMBL" id="AJZ56029.1"/>
    </source>
</evidence>
<reference evidence="1 2" key="1">
    <citation type="journal article" date="2015" name="Genome Announc.">
        <title>Complete genome sequences for 59 burkholderia isolates, both pathogenic and near neighbor.</title>
        <authorList>
            <person name="Johnson S.L."/>
            <person name="Bishop-Lilly K.A."/>
            <person name="Ladner J.T."/>
            <person name="Daligault H.E."/>
            <person name="Davenport K.W."/>
            <person name="Jaissle J."/>
            <person name="Frey K.G."/>
            <person name="Koroleva G.I."/>
            <person name="Bruce D.C."/>
            <person name="Coyne S.R."/>
            <person name="Broomall S.M."/>
            <person name="Li P.E."/>
            <person name="Teshima H."/>
            <person name="Gibbons H.S."/>
            <person name="Palacios G.F."/>
            <person name="Rosenzweig C.N."/>
            <person name="Redden C.L."/>
            <person name="Xu Y."/>
            <person name="Minogue T.D."/>
            <person name="Chain P.S."/>
        </authorList>
    </citation>
    <scope>NUCLEOTIDE SEQUENCE [LARGE SCALE GENOMIC DNA]</scope>
    <source>
        <strain evidence="1 2">ATCC BAA-463</strain>
    </source>
</reference>
<dbReference type="KEGG" id="bfn:OI25_8220"/>
<organism evidence="1 2">
    <name type="scientific">Paraburkholderia fungorum</name>
    <dbReference type="NCBI Taxonomy" id="134537"/>
    <lineage>
        <taxon>Bacteria</taxon>
        <taxon>Pseudomonadati</taxon>
        <taxon>Pseudomonadota</taxon>
        <taxon>Betaproteobacteria</taxon>
        <taxon>Burkholderiales</taxon>
        <taxon>Burkholderiaceae</taxon>
        <taxon>Paraburkholderia</taxon>
    </lineage>
</organism>
<dbReference type="EMBL" id="CP010024">
    <property type="protein sequence ID" value="AJZ56029.1"/>
    <property type="molecule type" value="Genomic_DNA"/>
</dbReference>
<dbReference type="Proteomes" id="UP000032614">
    <property type="component" value="Plasmid pBIL"/>
</dbReference>
<dbReference type="AlphaFoldDB" id="A0AAU8SSW5"/>
<name>A0AAU8SSW5_9BURK</name>
<proteinExistence type="predicted"/>
<sequence>MTLFLGDTTHAYESERSSLCYRLLSVCPVSDGETDSQLNMACMLRRQPSNGDVCASTAATTRTSSSVRASRAIVRSNARAIARYA</sequence>
<gene>
    <name evidence="1" type="ORF">OI25_8220</name>
</gene>
<protein>
    <submittedName>
        <fullName evidence="1">Uncharacterized protein</fullName>
    </submittedName>
</protein>
<geneLocation type="plasmid" evidence="1 2">
    <name>pBIL</name>
</geneLocation>
<evidence type="ECO:0000313" key="2">
    <source>
        <dbReference type="Proteomes" id="UP000032614"/>
    </source>
</evidence>
<keyword evidence="1" id="KW-0614">Plasmid</keyword>
<accession>A0AAU8SSW5</accession>